<proteinExistence type="predicted"/>
<dbReference type="GO" id="GO:0003677">
    <property type="term" value="F:DNA binding"/>
    <property type="evidence" value="ECO:0007669"/>
    <property type="project" value="UniProtKB-KW"/>
</dbReference>
<protein>
    <submittedName>
        <fullName evidence="3">Response regulator transcription factor</fullName>
    </submittedName>
</protein>
<evidence type="ECO:0000313" key="4">
    <source>
        <dbReference type="Proteomes" id="UP000659047"/>
    </source>
</evidence>
<dbReference type="SUPFAM" id="SSF46894">
    <property type="entry name" value="C-terminal effector domain of the bipartite response regulators"/>
    <property type="match status" value="1"/>
</dbReference>
<dbReference type="GO" id="GO:0006355">
    <property type="term" value="P:regulation of DNA-templated transcription"/>
    <property type="evidence" value="ECO:0007669"/>
    <property type="project" value="InterPro"/>
</dbReference>
<reference evidence="3" key="1">
    <citation type="submission" date="2021-01" db="EMBL/GenBank/DDBJ databases">
        <title>Intestinitalea alba gen. nov., sp. nov., a novel genus of the family Enterobacteriaceae, isolated from the gut of the plastic-eating mealworm Tenebrio molitor L.</title>
        <authorList>
            <person name="Yang Y."/>
        </authorList>
    </citation>
    <scope>NUCLEOTIDE SEQUENCE</scope>
    <source>
        <strain evidence="3">BIT-L3</strain>
    </source>
</reference>
<dbReference type="SMART" id="SM00421">
    <property type="entry name" value="HTH_LUXR"/>
    <property type="match status" value="1"/>
</dbReference>
<dbReference type="EMBL" id="JAEPBH010000014">
    <property type="protein sequence ID" value="MBK4715094.1"/>
    <property type="molecule type" value="Genomic_DNA"/>
</dbReference>
<name>A0A8K0V4X1_9ENTR</name>
<keyword evidence="1" id="KW-0238">DNA-binding</keyword>
<dbReference type="InterPro" id="IPR036388">
    <property type="entry name" value="WH-like_DNA-bd_sf"/>
</dbReference>
<dbReference type="Gene3D" id="1.10.10.10">
    <property type="entry name" value="Winged helix-like DNA-binding domain superfamily/Winged helix DNA-binding domain"/>
    <property type="match status" value="1"/>
</dbReference>
<dbReference type="RefSeq" id="WP_238713313.1">
    <property type="nucleotide sequence ID" value="NZ_JAEPBH010000014.1"/>
</dbReference>
<evidence type="ECO:0000259" key="2">
    <source>
        <dbReference type="SMART" id="SM00421"/>
    </source>
</evidence>
<dbReference type="Pfam" id="PF00196">
    <property type="entry name" value="GerE"/>
    <property type="match status" value="1"/>
</dbReference>
<dbReference type="Proteomes" id="UP000659047">
    <property type="component" value="Unassembled WGS sequence"/>
</dbReference>
<comment type="caution">
    <text evidence="3">The sequence shown here is derived from an EMBL/GenBank/DDBJ whole genome shotgun (WGS) entry which is preliminary data.</text>
</comment>
<dbReference type="InterPro" id="IPR016032">
    <property type="entry name" value="Sig_transdc_resp-reg_C-effctor"/>
</dbReference>
<dbReference type="AlphaFoldDB" id="A0A8K0V4X1"/>
<feature type="domain" description="HTH luxR-type" evidence="2">
    <location>
        <begin position="157"/>
        <end position="214"/>
    </location>
</feature>
<organism evidence="3 4">
    <name type="scientific">Tenebrionibacter intestinalis</name>
    <dbReference type="NCBI Taxonomy" id="2799638"/>
    <lineage>
        <taxon>Bacteria</taxon>
        <taxon>Pseudomonadati</taxon>
        <taxon>Pseudomonadota</taxon>
        <taxon>Gammaproteobacteria</taxon>
        <taxon>Enterobacterales</taxon>
        <taxon>Enterobacteriaceae</taxon>
        <taxon>Tenebrionibacter/Tenebrionicola group</taxon>
        <taxon>Tenebrionibacter</taxon>
    </lineage>
</organism>
<accession>A0A8K0V4X1</accession>
<evidence type="ECO:0000313" key="3">
    <source>
        <dbReference type="EMBL" id="MBK4715094.1"/>
    </source>
</evidence>
<gene>
    <name evidence="3" type="ORF">JJB97_07075</name>
</gene>
<sequence length="227" mass="26868">MKYQCFLYDQNNFFSEGVKAVILEQFGKSADISYISSGNFTELIDGLNQKKTKNNERWILCDLESFPYDRFSALSIVKECYQKHDQKLVMLLSENNIPLFFALYSLLPEANWLLKNESLYHFVSFFRDLREVASGTRCFSHSLVNYTRMKWLSDNAEYSISSNEWWLMEEIFKGKSLSQISVEVDIDIRKLSYHKRRLMRKLNVRNNIDLFNAFRCIVARPQLVEQV</sequence>
<evidence type="ECO:0000256" key="1">
    <source>
        <dbReference type="ARBA" id="ARBA00023125"/>
    </source>
</evidence>
<keyword evidence="4" id="KW-1185">Reference proteome</keyword>
<dbReference type="InterPro" id="IPR000792">
    <property type="entry name" value="Tscrpt_reg_LuxR_C"/>
</dbReference>